<evidence type="ECO:0000313" key="2">
    <source>
        <dbReference type="Proteomes" id="UP001163321"/>
    </source>
</evidence>
<dbReference type="Proteomes" id="UP001163321">
    <property type="component" value="Chromosome 6"/>
</dbReference>
<organism evidence="1 2">
    <name type="scientific">Peronosclerospora sorghi</name>
    <dbReference type="NCBI Taxonomy" id="230839"/>
    <lineage>
        <taxon>Eukaryota</taxon>
        <taxon>Sar</taxon>
        <taxon>Stramenopiles</taxon>
        <taxon>Oomycota</taxon>
        <taxon>Peronosporomycetes</taxon>
        <taxon>Peronosporales</taxon>
        <taxon>Peronosporaceae</taxon>
        <taxon>Peronosclerospora</taxon>
    </lineage>
</organism>
<evidence type="ECO:0000313" key="1">
    <source>
        <dbReference type="EMBL" id="KAI9910766.1"/>
    </source>
</evidence>
<sequence length="300" mass="33441">MATRGSISRLRAKVIAVYEDWKGGAGNGLGTLYAYTEEVKVCTALYGINIPALFAAGSISIALYHTAGKRTRLSPLPGSENNNKSGVKLPTMLKLKKKYVPMTILEAVVKQTGVYASSRRGRLSVFWGDQVFIPSAKVKYEAKTSGKTGLLTPPIRLRNSALENALVRMEEHGCSDDYSTKYLNSFHDLGLMEVPPGHILNTPNVITWFHKIKELNAIYTRRGVDPMSVPHFLQVILTHEQLLKLIKGANRENELTKVVTYRRVEGLLQKWKETNAIPLVVKKKYPEFLAAYSMYISGRG</sequence>
<comment type="caution">
    <text evidence="1">The sequence shown here is derived from an EMBL/GenBank/DDBJ whole genome shotgun (WGS) entry which is preliminary data.</text>
</comment>
<name>A0ACC0VXD9_9STRA</name>
<proteinExistence type="predicted"/>
<reference evidence="1 2" key="1">
    <citation type="journal article" date="2022" name="bioRxiv">
        <title>The genome of the oomycete Peronosclerospora sorghi, a cosmopolitan pathogen of maize and sorghum, is inflated with dispersed pseudogenes.</title>
        <authorList>
            <person name="Fletcher K."/>
            <person name="Martin F."/>
            <person name="Isakeit T."/>
            <person name="Cavanaugh K."/>
            <person name="Magill C."/>
            <person name="Michelmore R."/>
        </authorList>
    </citation>
    <scope>NUCLEOTIDE SEQUENCE [LARGE SCALE GENOMIC DNA]</scope>
    <source>
        <strain evidence="1">P6</strain>
    </source>
</reference>
<protein>
    <submittedName>
        <fullName evidence="1">Uncharacterized protein</fullName>
    </submittedName>
</protein>
<gene>
    <name evidence="1" type="ORF">PsorP6_010464</name>
</gene>
<keyword evidence="2" id="KW-1185">Reference proteome</keyword>
<dbReference type="EMBL" id="CM047585">
    <property type="protein sequence ID" value="KAI9910766.1"/>
    <property type="molecule type" value="Genomic_DNA"/>
</dbReference>
<accession>A0ACC0VXD9</accession>